<dbReference type="EMBL" id="CP060436">
    <property type="protein sequence ID" value="QPM90255.1"/>
    <property type="molecule type" value="Genomic_DNA"/>
</dbReference>
<dbReference type="AlphaFoldDB" id="A0A418SHR1"/>
<dbReference type="RefSeq" id="WP_119838818.1">
    <property type="nucleotide sequence ID" value="NZ_CP060436.1"/>
</dbReference>
<organism evidence="4 5">
    <name type="scientific">Pseudooceanicola algae</name>
    <dbReference type="NCBI Taxonomy" id="1537215"/>
    <lineage>
        <taxon>Bacteria</taxon>
        <taxon>Pseudomonadati</taxon>
        <taxon>Pseudomonadota</taxon>
        <taxon>Alphaproteobacteria</taxon>
        <taxon>Rhodobacterales</taxon>
        <taxon>Paracoccaceae</taxon>
        <taxon>Pseudooceanicola</taxon>
    </lineage>
</organism>
<dbReference type="GO" id="GO:0055085">
    <property type="term" value="P:transmembrane transport"/>
    <property type="evidence" value="ECO:0007669"/>
    <property type="project" value="InterPro"/>
</dbReference>
<dbReference type="Gene3D" id="3.40.190.170">
    <property type="entry name" value="Bacterial extracellular solute-binding protein, family 7"/>
    <property type="match status" value="1"/>
</dbReference>
<dbReference type="GO" id="GO:0042597">
    <property type="term" value="C:periplasmic space"/>
    <property type="evidence" value="ECO:0007669"/>
    <property type="project" value="UniProtKB-SubCell"/>
</dbReference>
<dbReference type="Pfam" id="PF03480">
    <property type="entry name" value="DctP"/>
    <property type="match status" value="1"/>
</dbReference>
<dbReference type="NCBIfam" id="NF037995">
    <property type="entry name" value="TRAP_S1"/>
    <property type="match status" value="1"/>
</dbReference>
<evidence type="ECO:0000256" key="3">
    <source>
        <dbReference type="ARBA" id="ARBA00022764"/>
    </source>
</evidence>
<dbReference type="InterPro" id="IPR038404">
    <property type="entry name" value="TRAP_DctP_sf"/>
</dbReference>
<protein>
    <submittedName>
        <fullName evidence="4">Solute-binding protein</fullName>
    </submittedName>
</protein>
<sequence length="332" mass="35588">MTRSKFPLALTRRLAAIGTAALLAGTAYAEDVTLRFSTAGPAVDFLAVSMESFADKVAEADVGVTVEVYPGSSLVRQGAEVPALQRGNLEMSTMNTFEISGQVPEFGFLNRAFLFEDYDQMKAAMDGPVGEALKAATAEIMDIEILSVAYLGSRQLNLRDLHEVSGPDDLAGVQMRMPASPEWLLLGESLGVSPTPMAMSETYVALQTGSVDGQENPLSILKAAKFDEVTKQVILTSHLVQPVFYAIAKPAWDEMSAEQQEVVKTAAIAAAEENNTARLADEAKVADLLTEEGLRVDAIDLTAFREKADAVYGASDLAAAWDQDLMQQAMGK</sequence>
<accession>A0A418SHR1</accession>
<evidence type="ECO:0000313" key="4">
    <source>
        <dbReference type="EMBL" id="QPM90255.1"/>
    </source>
</evidence>
<keyword evidence="3" id="KW-0574">Periplasm</keyword>
<evidence type="ECO:0000256" key="1">
    <source>
        <dbReference type="ARBA" id="ARBA00004418"/>
    </source>
</evidence>
<keyword evidence="2" id="KW-0732">Signal</keyword>
<evidence type="ECO:0000256" key="2">
    <source>
        <dbReference type="ARBA" id="ARBA00022729"/>
    </source>
</evidence>
<name>A0A418SHR1_9RHOB</name>
<dbReference type="PANTHER" id="PTHR33376">
    <property type="match status" value="1"/>
</dbReference>
<dbReference type="InterPro" id="IPR018389">
    <property type="entry name" value="DctP_fam"/>
</dbReference>
<dbReference type="KEGG" id="palw:PSAL_014900"/>
<reference evidence="4 5" key="1">
    <citation type="submission" date="2020-08" db="EMBL/GenBank/DDBJ databases">
        <title>Genome sequence of Rhodobacteraceae bacterium Lw-13e.</title>
        <authorList>
            <person name="Poehlein A."/>
            <person name="Wolter L."/>
            <person name="Daniel R."/>
            <person name="Brinkhoff T."/>
        </authorList>
    </citation>
    <scope>NUCLEOTIDE SEQUENCE [LARGE SCALE GENOMIC DNA]</scope>
    <source>
        <strain evidence="4 5">Lw-13e</strain>
    </source>
</reference>
<dbReference type="OrthoDB" id="8673861at2"/>
<evidence type="ECO:0000313" key="5">
    <source>
        <dbReference type="Proteomes" id="UP000283786"/>
    </source>
</evidence>
<dbReference type="PANTHER" id="PTHR33376:SF4">
    <property type="entry name" value="SIALIC ACID-BINDING PERIPLASMIC PROTEIN SIAP"/>
    <property type="match status" value="1"/>
</dbReference>
<comment type="subcellular location">
    <subcellularLocation>
        <location evidence="1">Periplasm</location>
    </subcellularLocation>
</comment>
<keyword evidence="5" id="KW-1185">Reference proteome</keyword>
<proteinExistence type="predicted"/>
<dbReference type="Proteomes" id="UP000283786">
    <property type="component" value="Chromosome"/>
</dbReference>
<gene>
    <name evidence="4" type="ORF">PSAL_014900</name>
</gene>